<protein>
    <submittedName>
        <fullName evidence="3">Uncharacterized protein</fullName>
    </submittedName>
</protein>
<dbReference type="AlphaFoldDB" id="A0A915HV18"/>
<organism evidence="2 3">
    <name type="scientific">Romanomermis culicivorax</name>
    <name type="common">Nematode worm</name>
    <dbReference type="NCBI Taxonomy" id="13658"/>
    <lineage>
        <taxon>Eukaryota</taxon>
        <taxon>Metazoa</taxon>
        <taxon>Ecdysozoa</taxon>
        <taxon>Nematoda</taxon>
        <taxon>Enoplea</taxon>
        <taxon>Dorylaimia</taxon>
        <taxon>Mermithida</taxon>
        <taxon>Mermithoidea</taxon>
        <taxon>Mermithidae</taxon>
        <taxon>Romanomermis</taxon>
    </lineage>
</organism>
<dbReference type="WBParaSite" id="nRc.2.0.1.t05257-RA">
    <property type="protein sequence ID" value="nRc.2.0.1.t05257-RA"/>
    <property type="gene ID" value="nRc.2.0.1.g05257"/>
</dbReference>
<name>A0A915HV18_ROMCU</name>
<feature type="region of interest" description="Disordered" evidence="1">
    <location>
        <begin position="18"/>
        <end position="41"/>
    </location>
</feature>
<proteinExistence type="predicted"/>
<evidence type="ECO:0000256" key="1">
    <source>
        <dbReference type="SAM" id="MobiDB-lite"/>
    </source>
</evidence>
<sequence length="62" mass="7197">MGQKEEYSCLNSCQARKRSENDRVHQIPDNQKPPPPTFMGDRMNTVGNITTLTFWLEFIIVL</sequence>
<evidence type="ECO:0000313" key="3">
    <source>
        <dbReference type="WBParaSite" id="nRc.2.0.1.t05257-RA"/>
    </source>
</evidence>
<dbReference type="Proteomes" id="UP000887565">
    <property type="component" value="Unplaced"/>
</dbReference>
<accession>A0A915HV18</accession>
<keyword evidence="2" id="KW-1185">Reference proteome</keyword>
<reference evidence="3" key="1">
    <citation type="submission" date="2022-11" db="UniProtKB">
        <authorList>
            <consortium name="WormBaseParasite"/>
        </authorList>
    </citation>
    <scope>IDENTIFICATION</scope>
</reference>
<evidence type="ECO:0000313" key="2">
    <source>
        <dbReference type="Proteomes" id="UP000887565"/>
    </source>
</evidence>